<comment type="caution">
    <text evidence="2">The sequence shown here is derived from an EMBL/GenBank/DDBJ whole genome shotgun (WGS) entry which is preliminary data.</text>
</comment>
<dbReference type="InterPro" id="IPR011701">
    <property type="entry name" value="MFS"/>
</dbReference>
<proteinExistence type="predicted"/>
<dbReference type="GO" id="GO:0022857">
    <property type="term" value="F:transmembrane transporter activity"/>
    <property type="evidence" value="ECO:0007669"/>
    <property type="project" value="InterPro"/>
</dbReference>
<protein>
    <recommendedName>
        <fullName evidence="4">Solute carrier family 43 member 3</fullName>
    </recommendedName>
</protein>
<dbReference type="AlphaFoldDB" id="A0A9D4CYS9"/>
<dbReference type="Pfam" id="PF07690">
    <property type="entry name" value="MFS_1"/>
    <property type="match status" value="1"/>
</dbReference>
<dbReference type="PANTHER" id="PTHR20765:SF1">
    <property type="entry name" value="EQUILIBRATIVE NUCLEOBASE TRANSPORTER 1"/>
    <property type="match status" value="1"/>
</dbReference>
<feature type="transmembrane region" description="Helical" evidence="1">
    <location>
        <begin position="176"/>
        <end position="195"/>
    </location>
</feature>
<feature type="transmembrane region" description="Helical" evidence="1">
    <location>
        <begin position="354"/>
        <end position="377"/>
    </location>
</feature>
<name>A0A9D4CYS9_DREPO</name>
<evidence type="ECO:0000313" key="3">
    <source>
        <dbReference type="Proteomes" id="UP000828390"/>
    </source>
</evidence>
<feature type="transmembrane region" description="Helical" evidence="1">
    <location>
        <begin position="314"/>
        <end position="334"/>
    </location>
</feature>
<dbReference type="Gene3D" id="1.20.1250.20">
    <property type="entry name" value="MFS general substrate transporter like domains"/>
    <property type="match status" value="1"/>
</dbReference>
<accession>A0A9D4CYS9</accession>
<organism evidence="2 3">
    <name type="scientific">Dreissena polymorpha</name>
    <name type="common">Zebra mussel</name>
    <name type="synonym">Mytilus polymorpha</name>
    <dbReference type="NCBI Taxonomy" id="45954"/>
    <lineage>
        <taxon>Eukaryota</taxon>
        <taxon>Metazoa</taxon>
        <taxon>Spiralia</taxon>
        <taxon>Lophotrochozoa</taxon>
        <taxon>Mollusca</taxon>
        <taxon>Bivalvia</taxon>
        <taxon>Autobranchia</taxon>
        <taxon>Heteroconchia</taxon>
        <taxon>Euheterodonta</taxon>
        <taxon>Imparidentia</taxon>
        <taxon>Neoheterodontei</taxon>
        <taxon>Myida</taxon>
        <taxon>Dreissenoidea</taxon>
        <taxon>Dreissenidae</taxon>
        <taxon>Dreissena</taxon>
    </lineage>
</organism>
<keyword evidence="1" id="KW-0472">Membrane</keyword>
<evidence type="ECO:0000256" key="1">
    <source>
        <dbReference type="SAM" id="Phobius"/>
    </source>
</evidence>
<feature type="transmembrane region" description="Helical" evidence="1">
    <location>
        <begin position="398"/>
        <end position="418"/>
    </location>
</feature>
<dbReference type="PANTHER" id="PTHR20765">
    <property type="entry name" value="SOLUTE CARRIER FAMILY 43 MEMBER 3-RELATED"/>
    <property type="match status" value="1"/>
</dbReference>
<feature type="transmembrane region" description="Helical" evidence="1">
    <location>
        <begin position="457"/>
        <end position="480"/>
    </location>
</feature>
<evidence type="ECO:0008006" key="4">
    <source>
        <dbReference type="Google" id="ProtNLM"/>
    </source>
</evidence>
<feature type="transmembrane region" description="Helical" evidence="1">
    <location>
        <begin position="121"/>
        <end position="141"/>
    </location>
</feature>
<feature type="transmembrane region" description="Helical" evidence="1">
    <location>
        <begin position="202"/>
        <end position="228"/>
    </location>
</feature>
<feature type="transmembrane region" description="Helical" evidence="1">
    <location>
        <begin position="492"/>
        <end position="510"/>
    </location>
</feature>
<reference evidence="2" key="1">
    <citation type="journal article" date="2019" name="bioRxiv">
        <title>The Genome of the Zebra Mussel, Dreissena polymorpha: A Resource for Invasive Species Research.</title>
        <authorList>
            <person name="McCartney M.A."/>
            <person name="Auch B."/>
            <person name="Kono T."/>
            <person name="Mallez S."/>
            <person name="Zhang Y."/>
            <person name="Obille A."/>
            <person name="Becker A."/>
            <person name="Abrahante J.E."/>
            <person name="Garbe J."/>
            <person name="Badalamenti J.P."/>
            <person name="Herman A."/>
            <person name="Mangelson H."/>
            <person name="Liachko I."/>
            <person name="Sullivan S."/>
            <person name="Sone E.D."/>
            <person name="Koren S."/>
            <person name="Silverstein K.A.T."/>
            <person name="Beckman K.B."/>
            <person name="Gohl D.M."/>
        </authorList>
    </citation>
    <scope>NUCLEOTIDE SEQUENCE</scope>
    <source>
        <strain evidence="2">Duluth1</strain>
        <tissue evidence="2">Whole animal</tissue>
    </source>
</reference>
<evidence type="ECO:0000313" key="2">
    <source>
        <dbReference type="EMBL" id="KAH3734676.1"/>
    </source>
</evidence>
<dbReference type="InterPro" id="IPR027197">
    <property type="entry name" value="SLC43A3"/>
</dbReference>
<dbReference type="InterPro" id="IPR036259">
    <property type="entry name" value="MFS_trans_sf"/>
</dbReference>
<keyword evidence="1" id="KW-0812">Transmembrane</keyword>
<feature type="transmembrane region" description="Helical" evidence="1">
    <location>
        <begin position="424"/>
        <end position="450"/>
    </location>
</feature>
<dbReference type="Proteomes" id="UP000828390">
    <property type="component" value="Unassembled WGS sequence"/>
</dbReference>
<gene>
    <name evidence="2" type="ORF">DPMN_041116</name>
</gene>
<reference evidence="2" key="2">
    <citation type="submission" date="2020-11" db="EMBL/GenBank/DDBJ databases">
        <authorList>
            <person name="McCartney M.A."/>
            <person name="Auch B."/>
            <person name="Kono T."/>
            <person name="Mallez S."/>
            <person name="Becker A."/>
            <person name="Gohl D.M."/>
            <person name="Silverstein K.A.T."/>
            <person name="Koren S."/>
            <person name="Bechman K.B."/>
            <person name="Herman A."/>
            <person name="Abrahante J.E."/>
            <person name="Garbe J."/>
        </authorList>
    </citation>
    <scope>NUCLEOTIDE SEQUENCE</scope>
    <source>
        <strain evidence="2">Duluth1</strain>
        <tissue evidence="2">Whole animal</tissue>
    </source>
</reference>
<sequence length="522" mass="57727">MYFSFCCYIAYRADRMVLSDASGGDVGWRKWLIAAWAFMECLLFGGLMYGWSSIVFVLKDEGIYADLCPSQSSIQSNATVPTLIVDLNSTVVIGNNTEYGITSGNSTLEQRSKECKPQDSNMTLCFTIGSALFCAGCAVLGHVSYKFGTRVTRLISFVMFIAGALLMAFINKDAPWLMFPGLSLLGMGGIPLLVTNTQVSNLFLVGSSTVVGLLCGGFDMSSAVMLIVKLAYAGGFARRDMFLIIAGLHLLTLVSTFFFLPKDFIPRAQTKAQSPDAVDETEVSVELLSDKNAINAAEESAPSKPSLRSCLCKPVFITHVIWLCLLQLRFFFFIGTLNQYLNRLFKEDAQQVSYFTNMCFTIMMGGLVTSPLAGVVYDIVRRWCQDGKSSAYREVFPAAIPQAVGSLLALLLSVLVLLPSTQVLYLTFIIMTVFRSFLFSMAAAFLSVVFPSEYFGLLYGVMIVSGGIFSFLQFAFFTWAEQYPEAPLHANILLLILVCISFFHPLYLWITCSREEKKFNVN</sequence>
<feature type="transmembrane region" description="Helical" evidence="1">
    <location>
        <begin position="240"/>
        <end position="260"/>
    </location>
</feature>
<feature type="transmembrane region" description="Helical" evidence="1">
    <location>
        <begin position="31"/>
        <end position="51"/>
    </location>
</feature>
<dbReference type="EMBL" id="JAIWYP010000011">
    <property type="protein sequence ID" value="KAH3734676.1"/>
    <property type="molecule type" value="Genomic_DNA"/>
</dbReference>
<keyword evidence="3" id="KW-1185">Reference proteome</keyword>
<keyword evidence="1" id="KW-1133">Transmembrane helix</keyword>
<dbReference type="SUPFAM" id="SSF103473">
    <property type="entry name" value="MFS general substrate transporter"/>
    <property type="match status" value="1"/>
</dbReference>
<feature type="transmembrane region" description="Helical" evidence="1">
    <location>
        <begin position="153"/>
        <end position="170"/>
    </location>
</feature>